<keyword evidence="4" id="KW-1185">Reference proteome</keyword>
<feature type="transmembrane region" description="Helical" evidence="1">
    <location>
        <begin position="107"/>
        <end position="128"/>
    </location>
</feature>
<feature type="domain" description="DUF112" evidence="2">
    <location>
        <begin position="13"/>
        <end position="432"/>
    </location>
</feature>
<feature type="transmembrane region" description="Helical" evidence="1">
    <location>
        <begin position="190"/>
        <end position="212"/>
    </location>
</feature>
<dbReference type="Pfam" id="PF01970">
    <property type="entry name" value="TctA"/>
    <property type="match status" value="1"/>
</dbReference>
<dbReference type="eggNOG" id="COG3333">
    <property type="taxonomic scope" value="Bacteria"/>
</dbReference>
<keyword evidence="1" id="KW-0812">Transmembrane</keyword>
<keyword evidence="1" id="KW-1133">Transmembrane helix</keyword>
<feature type="transmembrane region" description="Helical" evidence="1">
    <location>
        <begin position="161"/>
        <end position="178"/>
    </location>
</feature>
<dbReference type="STRING" id="1353528.DT23_03185"/>
<name>A0A074KG17_9RHOB</name>
<sequence>MEYLSEVFTLPAILTIVLGTFAGVVVGGMPGLTATMAVGLLVPFTYTMDPTLGLMLLGGIYCGAMYGGSIPAILLNTPGTPAAVATALEGYPMARRGEGSVALKTSVIASFMGGTFSIVILLMFAPLLARQALEFGPAETFLLALLGLAGIVSIVDENTSLLKALLSGFLGMIIAVVGTDNMSGGLRYTFGLTDLIDGINFMPALIGLFSMLQMLELAGQREHAPIDTSAINGSQKRAKLPKGLGKYMALGSGTGTVIGILPGEGATIAAFISYNFAKQISKAKHMFGKGNPEGVAAAEAGNNGCVGGSLVPTLTLGIPGNSVAAALMGAFIIHGMIPGPELFTVHADRTYPFILSMFVANFTFLIIGLAFAPYLARIALIPPSVMVPIVSAFAVLGCYALNSSVFDIYLMIAFATFGLLLKKLGYSLEGLILGLILGPIAENGFSQGMIIGRGSPTIFFHSEIAKVMWVIIIALLVPPLLSIARKWRASLRAS</sequence>
<evidence type="ECO:0000313" key="3">
    <source>
        <dbReference type="EMBL" id="KEO60507.1"/>
    </source>
</evidence>
<dbReference type="Proteomes" id="UP000027471">
    <property type="component" value="Unassembled WGS sequence"/>
</dbReference>
<dbReference type="PANTHER" id="PTHR35342">
    <property type="entry name" value="TRICARBOXYLIC TRANSPORT PROTEIN"/>
    <property type="match status" value="1"/>
</dbReference>
<dbReference type="RefSeq" id="WP_156023877.1">
    <property type="nucleotide sequence ID" value="NZ_AUNB01000018.1"/>
</dbReference>
<feature type="transmembrane region" description="Helical" evidence="1">
    <location>
        <begin position="384"/>
        <end position="402"/>
    </location>
</feature>
<feature type="transmembrane region" description="Helical" evidence="1">
    <location>
        <begin position="322"/>
        <end position="339"/>
    </location>
</feature>
<feature type="transmembrane region" description="Helical" evidence="1">
    <location>
        <begin position="257"/>
        <end position="277"/>
    </location>
</feature>
<evidence type="ECO:0000256" key="1">
    <source>
        <dbReference type="SAM" id="Phobius"/>
    </source>
</evidence>
<accession>A0A074KG17</accession>
<proteinExistence type="predicted"/>
<evidence type="ECO:0000259" key="2">
    <source>
        <dbReference type="Pfam" id="PF01970"/>
    </source>
</evidence>
<dbReference type="EMBL" id="AUNB01000018">
    <property type="protein sequence ID" value="KEO60507.1"/>
    <property type="molecule type" value="Genomic_DNA"/>
</dbReference>
<dbReference type="PANTHER" id="PTHR35342:SF5">
    <property type="entry name" value="TRICARBOXYLIC TRANSPORT PROTEIN"/>
    <property type="match status" value="1"/>
</dbReference>
<gene>
    <name evidence="3" type="ORF">DT23_03185</name>
</gene>
<feature type="transmembrane region" description="Helical" evidence="1">
    <location>
        <begin position="12"/>
        <end position="42"/>
    </location>
</feature>
<keyword evidence="1" id="KW-0472">Membrane</keyword>
<feature type="transmembrane region" description="Helical" evidence="1">
    <location>
        <begin position="135"/>
        <end position="155"/>
    </location>
</feature>
<dbReference type="InterPro" id="IPR002823">
    <property type="entry name" value="DUF112_TM"/>
</dbReference>
<feature type="transmembrane region" description="Helical" evidence="1">
    <location>
        <begin position="54"/>
        <end position="74"/>
    </location>
</feature>
<reference evidence="3 4" key="1">
    <citation type="journal article" date="2015" name="Antonie Van Leeuwenhoek">
        <title>Thioclava indica sp. nov., isolated from surface seawater of the Indian Ocean.</title>
        <authorList>
            <person name="Liu Y."/>
            <person name="Lai Q."/>
            <person name="Du J."/>
            <person name="Xu H."/>
            <person name="Jiang L."/>
            <person name="Shao Z."/>
        </authorList>
    </citation>
    <scope>NUCLEOTIDE SEQUENCE [LARGE SCALE GENOMIC DNA]</scope>
    <source>
        <strain evidence="3 4">DT23-4</strain>
    </source>
</reference>
<organism evidence="3 4">
    <name type="scientific">Thioclava indica</name>
    <dbReference type="NCBI Taxonomy" id="1353528"/>
    <lineage>
        <taxon>Bacteria</taxon>
        <taxon>Pseudomonadati</taxon>
        <taxon>Pseudomonadota</taxon>
        <taxon>Alphaproteobacteria</taxon>
        <taxon>Rhodobacterales</taxon>
        <taxon>Paracoccaceae</taxon>
        <taxon>Thioclava</taxon>
    </lineage>
</organism>
<comment type="caution">
    <text evidence="3">The sequence shown here is derived from an EMBL/GenBank/DDBJ whole genome shotgun (WGS) entry which is preliminary data.</text>
</comment>
<feature type="transmembrane region" description="Helical" evidence="1">
    <location>
        <begin position="408"/>
        <end position="424"/>
    </location>
</feature>
<feature type="transmembrane region" description="Helical" evidence="1">
    <location>
        <begin position="464"/>
        <end position="484"/>
    </location>
</feature>
<feature type="transmembrane region" description="Helical" evidence="1">
    <location>
        <begin position="431"/>
        <end position="452"/>
    </location>
</feature>
<protein>
    <recommendedName>
        <fullName evidence="2">DUF112 domain-containing protein</fullName>
    </recommendedName>
</protein>
<feature type="transmembrane region" description="Helical" evidence="1">
    <location>
        <begin position="351"/>
        <end position="372"/>
    </location>
</feature>
<dbReference type="OrthoDB" id="9791872at2"/>
<evidence type="ECO:0000313" key="4">
    <source>
        <dbReference type="Proteomes" id="UP000027471"/>
    </source>
</evidence>
<dbReference type="AlphaFoldDB" id="A0A074KG17"/>